<gene>
    <name evidence="9" type="ORF">ABEU20_003178</name>
</gene>
<dbReference type="SUPFAM" id="SSF88659">
    <property type="entry name" value="Sigma3 and sigma4 domains of RNA polymerase sigma factors"/>
    <property type="match status" value="1"/>
</dbReference>
<proteinExistence type="inferred from homology"/>
<evidence type="ECO:0000259" key="6">
    <source>
        <dbReference type="Pfam" id="PF04542"/>
    </source>
</evidence>
<evidence type="ECO:0000256" key="3">
    <source>
        <dbReference type="ARBA" id="ARBA00023082"/>
    </source>
</evidence>
<keyword evidence="2" id="KW-0805">Transcription regulation</keyword>
<dbReference type="Gene3D" id="1.10.1740.10">
    <property type="match status" value="1"/>
</dbReference>
<keyword evidence="10" id="KW-1185">Reference proteome</keyword>
<dbReference type="Pfam" id="PF04542">
    <property type="entry name" value="Sigma70_r2"/>
    <property type="match status" value="1"/>
</dbReference>
<dbReference type="Proteomes" id="UP001629745">
    <property type="component" value="Unassembled WGS sequence"/>
</dbReference>
<comment type="similarity">
    <text evidence="1">Belongs to the sigma-70 factor family. ECF subfamily.</text>
</comment>
<reference evidence="9 10" key="1">
    <citation type="submission" date="2023-11" db="EMBL/GenBank/DDBJ databases">
        <authorList>
            <person name="Val-Calvo J."/>
            <person name="Scortti M."/>
            <person name="Vazquez-Boland J."/>
        </authorList>
    </citation>
    <scope>NUCLEOTIDE SEQUENCE [LARGE SCALE GENOMIC DNA]</scope>
    <source>
        <strain evidence="9 10">PAM 2766</strain>
    </source>
</reference>
<dbReference type="InterPro" id="IPR014284">
    <property type="entry name" value="RNA_pol_sigma-70_dom"/>
</dbReference>
<dbReference type="EMBL" id="JBDLNV010000004">
    <property type="protein sequence ID" value="MFM1724588.1"/>
    <property type="molecule type" value="Genomic_DNA"/>
</dbReference>
<dbReference type="InterPro" id="IPR046531">
    <property type="entry name" value="DUF6596"/>
</dbReference>
<accession>A0ABW9FHN6</accession>
<dbReference type="InterPro" id="IPR036388">
    <property type="entry name" value="WH-like_DNA-bd_sf"/>
</dbReference>
<dbReference type="InterPro" id="IPR013325">
    <property type="entry name" value="RNA_pol_sigma_r2"/>
</dbReference>
<evidence type="ECO:0000259" key="8">
    <source>
        <dbReference type="Pfam" id="PF20239"/>
    </source>
</evidence>
<name>A0ABW9FHN6_9NOCA</name>
<evidence type="ECO:0000256" key="5">
    <source>
        <dbReference type="ARBA" id="ARBA00023163"/>
    </source>
</evidence>
<evidence type="ECO:0000256" key="2">
    <source>
        <dbReference type="ARBA" id="ARBA00023015"/>
    </source>
</evidence>
<dbReference type="InterPro" id="IPR013249">
    <property type="entry name" value="RNA_pol_sigma70_r4_t2"/>
</dbReference>
<feature type="domain" description="RNA polymerase sigma factor 70 region 4 type 2" evidence="7">
    <location>
        <begin position="117"/>
        <end position="168"/>
    </location>
</feature>
<evidence type="ECO:0000259" key="7">
    <source>
        <dbReference type="Pfam" id="PF08281"/>
    </source>
</evidence>
<dbReference type="InterPro" id="IPR013324">
    <property type="entry name" value="RNA_pol_sigma_r3/r4-like"/>
</dbReference>
<dbReference type="Gene3D" id="1.10.10.10">
    <property type="entry name" value="Winged helix-like DNA-binding domain superfamily/Winged helix DNA-binding domain"/>
    <property type="match status" value="1"/>
</dbReference>
<keyword evidence="4" id="KW-0238">DNA-binding</keyword>
<protein>
    <submittedName>
        <fullName evidence="9">Sigma-70 family RNA polymerase sigma factor</fullName>
    </submittedName>
</protein>
<dbReference type="PANTHER" id="PTHR47756">
    <property type="entry name" value="BLL6612 PROTEIN-RELATED"/>
    <property type="match status" value="1"/>
</dbReference>
<dbReference type="Pfam" id="PF08281">
    <property type="entry name" value="Sigma70_r4_2"/>
    <property type="match status" value="1"/>
</dbReference>
<evidence type="ECO:0000256" key="1">
    <source>
        <dbReference type="ARBA" id="ARBA00010641"/>
    </source>
</evidence>
<feature type="domain" description="DUF6596" evidence="8">
    <location>
        <begin position="186"/>
        <end position="284"/>
    </location>
</feature>
<dbReference type="RefSeq" id="WP_420165109.1">
    <property type="nucleotide sequence ID" value="NZ_JBDLNV010000004.1"/>
</dbReference>
<evidence type="ECO:0000313" key="10">
    <source>
        <dbReference type="Proteomes" id="UP001629745"/>
    </source>
</evidence>
<dbReference type="SUPFAM" id="SSF88946">
    <property type="entry name" value="Sigma2 domain of RNA polymerase sigma factors"/>
    <property type="match status" value="1"/>
</dbReference>
<dbReference type="PANTHER" id="PTHR47756:SF2">
    <property type="entry name" value="BLL6612 PROTEIN"/>
    <property type="match status" value="1"/>
</dbReference>
<evidence type="ECO:0000313" key="9">
    <source>
        <dbReference type="EMBL" id="MFM1724588.1"/>
    </source>
</evidence>
<feature type="domain" description="RNA polymerase sigma-70 region 2" evidence="6">
    <location>
        <begin position="22"/>
        <end position="85"/>
    </location>
</feature>
<sequence>MPTDRPATAAPVTVDLTRVFREESGRALATVAGLVGDIAIAEDAVQDAFTEALRTWPVDGVPRKPGAWITTVARNRAIDRLRRERLRGDRELDAFRRHPEEADDDVPSVGDDQLRLIFTCCHPALSAESQVALTLRLVCGLGTAEIARAFLQSESTVGQRLSRAKSKIRNAGIPLRLPSDEQFPERLSAVLACVYLVFTEGYSATSGDSAVRAELCDEALRLGRLLCDLVPGEPEVWALSALMCLQDSRRGTRLDATGRAVPLDEQNRAKWDREQISEGLRCLTIAVPGGGGRYALEASIAAAHAVAPSFAETDWAGIVRAYDRLLALRESPAVRINRAVAVSFRDGPNAGLRAVDALGTSDADRIGHVVAAVRADLLRRAGRTAEAASEYRRAVALTRNASSRLFLERRLAELARV</sequence>
<dbReference type="NCBIfam" id="TIGR02937">
    <property type="entry name" value="sigma70-ECF"/>
    <property type="match status" value="1"/>
</dbReference>
<dbReference type="Pfam" id="PF20239">
    <property type="entry name" value="DUF6596"/>
    <property type="match status" value="1"/>
</dbReference>
<keyword evidence="5" id="KW-0804">Transcription</keyword>
<dbReference type="InterPro" id="IPR007627">
    <property type="entry name" value="RNA_pol_sigma70_r2"/>
</dbReference>
<organism evidence="9 10">
    <name type="scientific">Rhodococcus parequi</name>
    <dbReference type="NCBI Taxonomy" id="3137122"/>
    <lineage>
        <taxon>Bacteria</taxon>
        <taxon>Bacillati</taxon>
        <taxon>Actinomycetota</taxon>
        <taxon>Actinomycetes</taxon>
        <taxon>Mycobacteriales</taxon>
        <taxon>Nocardiaceae</taxon>
        <taxon>Rhodococcus</taxon>
    </lineage>
</organism>
<comment type="caution">
    <text evidence="9">The sequence shown here is derived from an EMBL/GenBank/DDBJ whole genome shotgun (WGS) entry which is preliminary data.</text>
</comment>
<keyword evidence="3" id="KW-0731">Sigma factor</keyword>
<evidence type="ECO:0000256" key="4">
    <source>
        <dbReference type="ARBA" id="ARBA00023125"/>
    </source>
</evidence>